<organism evidence="1 2">
    <name type="scientific">Candidatus Harrisonbacteria bacterium RIFCSPLOWO2_02_FULL_41_13b</name>
    <dbReference type="NCBI Taxonomy" id="1798409"/>
    <lineage>
        <taxon>Bacteria</taxon>
        <taxon>Candidatus Harrisoniibacteriota</taxon>
    </lineage>
</organism>
<dbReference type="AlphaFoldDB" id="A0A1G1ZTL5"/>
<dbReference type="Proteomes" id="UP000177690">
    <property type="component" value="Unassembled WGS sequence"/>
</dbReference>
<evidence type="ECO:0000313" key="2">
    <source>
        <dbReference type="Proteomes" id="UP000177690"/>
    </source>
</evidence>
<accession>A0A1G1ZTL5</accession>
<gene>
    <name evidence="1" type="ORF">A3I24_03040</name>
</gene>
<sequence>MERKRDKFLQEAFEQLFETEPEDSMSDWQMAELVMEGLDVRILGAKLSKQCIFRVFNYLPQDVDEDLIRSVWFLAESNAREFFWPNLPEEVHRDNMMALEYLEPDGFWKEVGD</sequence>
<protein>
    <submittedName>
        <fullName evidence="1">Uncharacterized protein</fullName>
    </submittedName>
</protein>
<reference evidence="1 2" key="1">
    <citation type="journal article" date="2016" name="Nat. Commun.">
        <title>Thousands of microbial genomes shed light on interconnected biogeochemical processes in an aquifer system.</title>
        <authorList>
            <person name="Anantharaman K."/>
            <person name="Brown C.T."/>
            <person name="Hug L.A."/>
            <person name="Sharon I."/>
            <person name="Castelle C.J."/>
            <person name="Probst A.J."/>
            <person name="Thomas B.C."/>
            <person name="Singh A."/>
            <person name="Wilkins M.J."/>
            <person name="Karaoz U."/>
            <person name="Brodie E.L."/>
            <person name="Williams K.H."/>
            <person name="Hubbard S.S."/>
            <person name="Banfield J.F."/>
        </authorList>
    </citation>
    <scope>NUCLEOTIDE SEQUENCE [LARGE SCALE GENOMIC DNA]</scope>
</reference>
<comment type="caution">
    <text evidence="1">The sequence shown here is derived from an EMBL/GenBank/DDBJ whole genome shotgun (WGS) entry which is preliminary data.</text>
</comment>
<dbReference type="EMBL" id="MHJL01000012">
    <property type="protein sequence ID" value="OGY67904.1"/>
    <property type="molecule type" value="Genomic_DNA"/>
</dbReference>
<evidence type="ECO:0000313" key="1">
    <source>
        <dbReference type="EMBL" id="OGY67904.1"/>
    </source>
</evidence>
<dbReference type="STRING" id="1798409.A3I24_03040"/>
<name>A0A1G1ZTL5_9BACT</name>
<proteinExistence type="predicted"/>